<gene>
    <name evidence="2" type="ORF">EGH23_03085</name>
</gene>
<evidence type="ECO:0000313" key="3">
    <source>
        <dbReference type="Proteomes" id="UP001430455"/>
    </source>
</evidence>
<dbReference type="EMBL" id="RKLT01000001">
    <property type="protein sequence ID" value="MBX0293866.1"/>
    <property type="molecule type" value="Genomic_DNA"/>
</dbReference>
<comment type="caution">
    <text evidence="2">The sequence shown here is derived from an EMBL/GenBank/DDBJ whole genome shotgun (WGS) entry which is preliminary data.</text>
</comment>
<keyword evidence="1" id="KW-0812">Transmembrane</keyword>
<feature type="transmembrane region" description="Helical" evidence="1">
    <location>
        <begin position="6"/>
        <end position="26"/>
    </location>
</feature>
<keyword evidence="1" id="KW-0472">Membrane</keyword>
<dbReference type="Proteomes" id="UP001430455">
    <property type="component" value="Unassembled WGS sequence"/>
</dbReference>
<keyword evidence="3" id="KW-1185">Reference proteome</keyword>
<name>A0AAW4P7L7_9EURY</name>
<evidence type="ECO:0000256" key="1">
    <source>
        <dbReference type="SAM" id="Phobius"/>
    </source>
</evidence>
<proteinExistence type="predicted"/>
<evidence type="ECO:0000313" key="2">
    <source>
        <dbReference type="EMBL" id="MBX0293866.1"/>
    </source>
</evidence>
<dbReference type="AlphaFoldDB" id="A0AAW4P7L7"/>
<protein>
    <submittedName>
        <fullName evidence="2">Uncharacterized protein</fullName>
    </submittedName>
</protein>
<keyword evidence="1" id="KW-1133">Transmembrane helix</keyword>
<reference evidence="2 3" key="1">
    <citation type="submission" date="2021-06" db="EMBL/GenBank/DDBJ databases">
        <title>Halomicroarcula sp. a new haloarchaeum isolated from saline soil.</title>
        <authorList>
            <person name="Duran-Viseras A."/>
            <person name="Sanchez-Porro C."/>
            <person name="Ventosa A."/>
        </authorList>
    </citation>
    <scope>NUCLEOTIDE SEQUENCE [LARGE SCALE GENOMIC DNA]</scope>
    <source>
        <strain evidence="2 3">F27</strain>
    </source>
</reference>
<sequence length="50" mass="5066">MVQTGAALAIIAITLLAGTALFFATIKYVSEVLEEGDHEEGNASSGGRAA</sequence>
<dbReference type="RefSeq" id="WP_220578556.1">
    <property type="nucleotide sequence ID" value="NZ_RKLT01000001.1"/>
</dbReference>
<organism evidence="2 3">
    <name type="scientific">Haloarcula nitratireducens</name>
    <dbReference type="NCBI Taxonomy" id="2487749"/>
    <lineage>
        <taxon>Archaea</taxon>
        <taxon>Methanobacteriati</taxon>
        <taxon>Methanobacteriota</taxon>
        <taxon>Stenosarchaea group</taxon>
        <taxon>Halobacteria</taxon>
        <taxon>Halobacteriales</taxon>
        <taxon>Haloarculaceae</taxon>
        <taxon>Haloarcula</taxon>
    </lineage>
</organism>
<accession>A0AAW4P7L7</accession>